<evidence type="ECO:0000313" key="5">
    <source>
        <dbReference type="EMBL" id="MBT0963765.1"/>
    </source>
</evidence>
<feature type="region of interest" description="Disordered" evidence="3">
    <location>
        <begin position="130"/>
        <end position="157"/>
    </location>
</feature>
<dbReference type="PANTHER" id="PTHR35603:SF2">
    <property type="entry name" value="OUTER MEMBRANE LIPOPROTEIN"/>
    <property type="match status" value="1"/>
</dbReference>
<keyword evidence="6" id="KW-1185">Reference proteome</keyword>
<organism evidence="5 6">
    <name type="scientific">Denitromonas iodatirespirans</name>
    <dbReference type="NCBI Taxonomy" id="2795389"/>
    <lineage>
        <taxon>Bacteria</taxon>
        <taxon>Pseudomonadati</taxon>
        <taxon>Pseudomonadota</taxon>
        <taxon>Betaproteobacteria</taxon>
        <taxon>Rhodocyclales</taxon>
        <taxon>Zoogloeaceae</taxon>
        <taxon>Denitromonas</taxon>
    </lineage>
</organism>
<dbReference type="AlphaFoldDB" id="A0A944DBK2"/>
<accession>A0A944DBK2</accession>
<feature type="compositionally biased region" description="Pro residues" evidence="3">
    <location>
        <begin position="7"/>
        <end position="24"/>
    </location>
</feature>
<proteinExistence type="predicted"/>
<dbReference type="InterPro" id="IPR051407">
    <property type="entry name" value="Bact_OM_lipoprot/Surf_antigen"/>
</dbReference>
<sequence>MAEAPAEPAPKPTPVPVKPKPAPAPVLAQTPPLAPVQAVERYCPDCGVVERVETLDRRGKGSGLGAVAGGVVGGLLGNQVGKGKGKDLATIAGAVIGGVAGHNVERNMTPTTRYRITVRMNDGNLRTLEQDTPPEWMPGDQVRVDGGQLTPSGGAAF</sequence>
<comment type="caution">
    <text evidence="5">The sequence shown here is derived from an EMBL/GenBank/DDBJ whole genome shotgun (WGS) entry which is preliminary data.</text>
</comment>
<dbReference type="PANTHER" id="PTHR35603">
    <property type="match status" value="1"/>
</dbReference>
<evidence type="ECO:0000256" key="2">
    <source>
        <dbReference type="ARBA" id="ARBA00023136"/>
    </source>
</evidence>
<evidence type="ECO:0000313" key="6">
    <source>
        <dbReference type="Proteomes" id="UP000694660"/>
    </source>
</evidence>
<dbReference type="GO" id="GO:0019867">
    <property type="term" value="C:outer membrane"/>
    <property type="evidence" value="ECO:0007669"/>
    <property type="project" value="InterPro"/>
</dbReference>
<comment type="subcellular location">
    <subcellularLocation>
        <location evidence="1">Membrane</location>
    </subcellularLocation>
</comment>
<feature type="region of interest" description="Disordered" evidence="3">
    <location>
        <begin position="1"/>
        <end position="29"/>
    </location>
</feature>
<dbReference type="Pfam" id="PF05433">
    <property type="entry name" value="Rick_17kDa_Anti"/>
    <property type="match status" value="1"/>
</dbReference>
<evidence type="ECO:0000256" key="3">
    <source>
        <dbReference type="SAM" id="MobiDB-lite"/>
    </source>
</evidence>
<dbReference type="EMBL" id="JAEKFT010000037">
    <property type="protein sequence ID" value="MBT0963765.1"/>
    <property type="molecule type" value="Genomic_DNA"/>
</dbReference>
<dbReference type="Proteomes" id="UP000694660">
    <property type="component" value="Unassembled WGS sequence"/>
</dbReference>
<keyword evidence="2" id="KW-0472">Membrane</keyword>
<evidence type="ECO:0000256" key="1">
    <source>
        <dbReference type="ARBA" id="ARBA00004370"/>
    </source>
</evidence>
<protein>
    <submittedName>
        <fullName evidence="5">Glycine zipper 2TM domain-containing protein</fullName>
    </submittedName>
</protein>
<evidence type="ECO:0000259" key="4">
    <source>
        <dbReference type="Pfam" id="PF05433"/>
    </source>
</evidence>
<gene>
    <name evidence="5" type="ORF">I8J34_21500</name>
</gene>
<name>A0A944DBK2_DENI1</name>
<reference evidence="6" key="1">
    <citation type="journal article" date="2022" name="ISME J.">
        <title>Genetic and phylogenetic analysis of dissimilatory iodate-reducing bacteria identifies potential niches across the world's oceans.</title>
        <authorList>
            <person name="Reyes-Umana V."/>
            <person name="Henning Z."/>
            <person name="Lee K."/>
            <person name="Barnum T.P."/>
            <person name="Coates J.D."/>
        </authorList>
    </citation>
    <scope>NUCLEOTIDE SEQUENCE [LARGE SCALE GENOMIC DNA]</scope>
    <source>
        <strain evidence="6">IR12</strain>
    </source>
</reference>
<dbReference type="InterPro" id="IPR008816">
    <property type="entry name" value="Gly_zipper_2TM_dom"/>
</dbReference>
<feature type="domain" description="Glycine zipper 2TM" evidence="4">
    <location>
        <begin position="64"/>
        <end position="105"/>
    </location>
</feature>